<proteinExistence type="predicted"/>
<evidence type="ECO:0000313" key="4">
    <source>
        <dbReference type="EMBL" id="MCS0606997.1"/>
    </source>
</evidence>
<comment type="subcellular location">
    <subcellularLocation>
        <location evidence="1">Secreted</location>
    </subcellularLocation>
</comment>
<sequence length="251" mass="28590">MHDAAGVSLKGMVPLVLHRIVRGQTEVWEDVSEEQFRRMLDFIGERWAVFRPGGSGRDPRWMLTFDDGYLSDYDIVFPLLVERNIQATFFLITDKIGAPGYLDWAQIKEMRRHGMCFGSHSRSHRRMNTIPLAEAREEFAVSKTVIEDKLGEQVAVFSYPYGECSAQLHRAGFDVGYRYLCSSAHGIAGASGTVPRNSINSGLDWNGIERVMDPSAGTRLRWHLEDLVKHVIKGALGRERYMKWRNKAFHG</sequence>
<dbReference type="Pfam" id="PF01522">
    <property type="entry name" value="Polysacc_deac_1"/>
    <property type="match status" value="1"/>
</dbReference>
<evidence type="ECO:0000256" key="2">
    <source>
        <dbReference type="ARBA" id="ARBA00022729"/>
    </source>
</evidence>
<dbReference type="EMBL" id="JANUGV010000001">
    <property type="protein sequence ID" value="MCS0606997.1"/>
    <property type="molecule type" value="Genomic_DNA"/>
</dbReference>
<dbReference type="InterPro" id="IPR002509">
    <property type="entry name" value="NODB_dom"/>
</dbReference>
<dbReference type="Gene3D" id="3.20.20.370">
    <property type="entry name" value="Glycoside hydrolase/deacetylase"/>
    <property type="match status" value="1"/>
</dbReference>
<dbReference type="PROSITE" id="PS51677">
    <property type="entry name" value="NODB"/>
    <property type="match status" value="1"/>
</dbReference>
<evidence type="ECO:0000313" key="5">
    <source>
        <dbReference type="Proteomes" id="UP001205861"/>
    </source>
</evidence>
<dbReference type="Proteomes" id="UP001205861">
    <property type="component" value="Unassembled WGS sequence"/>
</dbReference>
<organism evidence="4 5">
    <name type="scientific">Massilia solisilvae</name>
    <dbReference type="NCBI Taxonomy" id="1811225"/>
    <lineage>
        <taxon>Bacteria</taxon>
        <taxon>Pseudomonadati</taxon>
        <taxon>Pseudomonadota</taxon>
        <taxon>Betaproteobacteria</taxon>
        <taxon>Burkholderiales</taxon>
        <taxon>Oxalobacteraceae</taxon>
        <taxon>Telluria group</taxon>
        <taxon>Massilia</taxon>
    </lineage>
</organism>
<dbReference type="InterPro" id="IPR051398">
    <property type="entry name" value="Polysacch_Deacetylase"/>
</dbReference>
<accession>A0ABT2BF36</accession>
<evidence type="ECO:0000259" key="3">
    <source>
        <dbReference type="PROSITE" id="PS51677"/>
    </source>
</evidence>
<keyword evidence="2" id="KW-0732">Signal</keyword>
<keyword evidence="5" id="KW-1185">Reference proteome</keyword>
<feature type="domain" description="NodB homology" evidence="3">
    <location>
        <begin position="59"/>
        <end position="251"/>
    </location>
</feature>
<comment type="caution">
    <text evidence="4">The sequence shown here is derived from an EMBL/GenBank/DDBJ whole genome shotgun (WGS) entry which is preliminary data.</text>
</comment>
<reference evidence="4 5" key="1">
    <citation type="submission" date="2022-08" db="EMBL/GenBank/DDBJ databases">
        <title>Reclassification of Massilia species as members of the genera Telluria, Duganella, Pseudoduganella, Mokoshia gen. nov. and Zemynaea gen. nov. using orthogonal and non-orthogonal genome-based approaches.</title>
        <authorList>
            <person name="Bowman J.P."/>
        </authorList>
    </citation>
    <scope>NUCLEOTIDE SEQUENCE [LARGE SCALE GENOMIC DNA]</scope>
    <source>
        <strain evidence="4 5">JCM 31607</strain>
    </source>
</reference>
<dbReference type="RefSeq" id="WP_258854776.1">
    <property type="nucleotide sequence ID" value="NZ_JANUGV010000001.1"/>
</dbReference>
<evidence type="ECO:0000256" key="1">
    <source>
        <dbReference type="ARBA" id="ARBA00004613"/>
    </source>
</evidence>
<dbReference type="PANTHER" id="PTHR34216:SF3">
    <property type="entry name" value="POLY-BETA-1,6-N-ACETYL-D-GLUCOSAMINE N-DEACETYLASE"/>
    <property type="match status" value="1"/>
</dbReference>
<dbReference type="InterPro" id="IPR011330">
    <property type="entry name" value="Glyco_hydro/deAcase_b/a-brl"/>
</dbReference>
<protein>
    <submittedName>
        <fullName evidence="4">Polysaccharide deacetylase family protein</fullName>
    </submittedName>
</protein>
<dbReference type="PANTHER" id="PTHR34216">
    <property type="match status" value="1"/>
</dbReference>
<name>A0ABT2BF36_9BURK</name>
<dbReference type="SUPFAM" id="SSF88713">
    <property type="entry name" value="Glycoside hydrolase/deacetylase"/>
    <property type="match status" value="1"/>
</dbReference>
<gene>
    <name evidence="4" type="ORF">NX773_02315</name>
</gene>
<dbReference type="CDD" id="cd10918">
    <property type="entry name" value="CE4_NodB_like_5s_6s"/>
    <property type="match status" value="1"/>
</dbReference>